<evidence type="ECO:0000313" key="3">
    <source>
        <dbReference type="Proteomes" id="UP001230426"/>
    </source>
</evidence>
<dbReference type="Proteomes" id="UP001230426">
    <property type="component" value="Unassembled WGS sequence"/>
</dbReference>
<organism evidence="2 3">
    <name type="scientific">Streptosporangium brasiliense</name>
    <dbReference type="NCBI Taxonomy" id="47480"/>
    <lineage>
        <taxon>Bacteria</taxon>
        <taxon>Bacillati</taxon>
        <taxon>Actinomycetota</taxon>
        <taxon>Actinomycetes</taxon>
        <taxon>Streptosporangiales</taxon>
        <taxon>Streptosporangiaceae</taxon>
        <taxon>Streptosporangium</taxon>
    </lineage>
</organism>
<reference evidence="2 3" key="1">
    <citation type="submission" date="2023-07" db="EMBL/GenBank/DDBJ databases">
        <title>Sequencing the genomes of 1000 actinobacteria strains.</title>
        <authorList>
            <person name="Klenk H.-P."/>
        </authorList>
    </citation>
    <scope>NUCLEOTIDE SEQUENCE [LARGE SCALE GENOMIC DNA]</scope>
    <source>
        <strain evidence="2 3">DSM 44109</strain>
    </source>
</reference>
<protein>
    <submittedName>
        <fullName evidence="2">Uncharacterized protein</fullName>
    </submittedName>
</protein>
<name>A0ABT9R543_9ACTN</name>
<accession>A0ABT9R543</accession>
<evidence type="ECO:0000256" key="1">
    <source>
        <dbReference type="SAM" id="MobiDB-lite"/>
    </source>
</evidence>
<gene>
    <name evidence="2" type="ORF">J2S55_003623</name>
</gene>
<feature type="region of interest" description="Disordered" evidence="1">
    <location>
        <begin position="19"/>
        <end position="59"/>
    </location>
</feature>
<evidence type="ECO:0000313" key="2">
    <source>
        <dbReference type="EMBL" id="MDP9864357.1"/>
    </source>
</evidence>
<proteinExistence type="predicted"/>
<comment type="caution">
    <text evidence="2">The sequence shown here is derived from an EMBL/GenBank/DDBJ whole genome shotgun (WGS) entry which is preliminary data.</text>
</comment>
<feature type="compositionally biased region" description="Pro residues" evidence="1">
    <location>
        <begin position="39"/>
        <end position="59"/>
    </location>
</feature>
<keyword evidence="3" id="KW-1185">Reference proteome</keyword>
<dbReference type="EMBL" id="JAUSRB010000002">
    <property type="protein sequence ID" value="MDP9864357.1"/>
    <property type="molecule type" value="Genomic_DNA"/>
</dbReference>
<sequence>MRKRDRMRVEFTVLPAVPRWTGASMQQIPRSRPVRPRQAPMPPRSVPRPRPLPKPGTHR</sequence>